<dbReference type="InterPro" id="IPR028082">
    <property type="entry name" value="Peripla_BP_I"/>
</dbReference>
<keyword evidence="6" id="KW-1185">Reference proteome</keyword>
<sequence length="373" mass="39212">MRVPVLGLPVAGFLVLMAAGCGGAVPPPDGDERPVEVGAIITQTGVYAALGDEMETAMRLYLDEHGGRLGGRPARLVVADDAGSPDRARQEARRLIEDGADVLTGLISSPVAVAVADEAGEATGPVPVVVANAGADELTGPHIFRVSYTNHEHGRAAGRYAAERYAGRAVVLMASDYQAGVETLRGFTAGYGAEPLARVMTPPGTVTGFEEHFARVPAEAELLFAFYAGGEAVAFARAYKQLGYDAKVPLLACMNLTDEDVLRAIGPDAEGITSVGMYAPSLGNPDNAAFVARWRARTGRNPSAVALQGWDAMRVIDAALARGGDLARRLGELGELAGPRGPFRLNDQHDPVQNWYARKYQNGVNSVIATIPP</sequence>
<feature type="chain" id="PRO_5046594212" evidence="3">
    <location>
        <begin position="19"/>
        <end position="373"/>
    </location>
</feature>
<reference evidence="5 6" key="1">
    <citation type="submission" date="2024-09" db="EMBL/GenBank/DDBJ databases">
        <authorList>
            <person name="Sun Q."/>
            <person name="Mori K."/>
        </authorList>
    </citation>
    <scope>NUCLEOTIDE SEQUENCE [LARGE SCALE GENOMIC DNA]</scope>
    <source>
        <strain evidence="5 6">JCM 3324</strain>
    </source>
</reference>
<dbReference type="PANTHER" id="PTHR30483">
    <property type="entry name" value="LEUCINE-SPECIFIC-BINDING PROTEIN"/>
    <property type="match status" value="1"/>
</dbReference>
<evidence type="ECO:0000313" key="5">
    <source>
        <dbReference type="EMBL" id="MFB9474428.1"/>
    </source>
</evidence>
<evidence type="ECO:0000256" key="3">
    <source>
        <dbReference type="SAM" id="SignalP"/>
    </source>
</evidence>
<dbReference type="Pfam" id="PF13458">
    <property type="entry name" value="Peripla_BP_6"/>
    <property type="match status" value="1"/>
</dbReference>
<feature type="domain" description="Leucine-binding protein" evidence="4">
    <location>
        <begin position="34"/>
        <end position="361"/>
    </location>
</feature>
<evidence type="ECO:0000256" key="2">
    <source>
        <dbReference type="ARBA" id="ARBA00022729"/>
    </source>
</evidence>
<dbReference type="PROSITE" id="PS51257">
    <property type="entry name" value="PROKAR_LIPOPROTEIN"/>
    <property type="match status" value="1"/>
</dbReference>
<dbReference type="RefSeq" id="WP_345392275.1">
    <property type="nucleotide sequence ID" value="NZ_BAAAXS010000001.1"/>
</dbReference>
<dbReference type="CDD" id="cd20014">
    <property type="entry name" value="PBP1_RPA0668_benzoate-like"/>
    <property type="match status" value="1"/>
</dbReference>
<keyword evidence="2 3" id="KW-0732">Signal</keyword>
<dbReference type="Gene3D" id="3.40.50.2300">
    <property type="match status" value="2"/>
</dbReference>
<dbReference type="SUPFAM" id="SSF53822">
    <property type="entry name" value="Periplasmic binding protein-like I"/>
    <property type="match status" value="1"/>
</dbReference>
<comment type="similarity">
    <text evidence="1">Belongs to the leucine-binding protein family.</text>
</comment>
<dbReference type="EMBL" id="JBHMCF010000038">
    <property type="protein sequence ID" value="MFB9474428.1"/>
    <property type="molecule type" value="Genomic_DNA"/>
</dbReference>
<organism evidence="5 6">
    <name type="scientific">Nonomuraea salmonea</name>
    <dbReference type="NCBI Taxonomy" id="46181"/>
    <lineage>
        <taxon>Bacteria</taxon>
        <taxon>Bacillati</taxon>
        <taxon>Actinomycetota</taxon>
        <taxon>Actinomycetes</taxon>
        <taxon>Streptosporangiales</taxon>
        <taxon>Streptosporangiaceae</taxon>
        <taxon>Nonomuraea</taxon>
    </lineage>
</organism>
<proteinExistence type="inferred from homology"/>
<comment type="caution">
    <text evidence="5">The sequence shown here is derived from an EMBL/GenBank/DDBJ whole genome shotgun (WGS) entry which is preliminary data.</text>
</comment>
<dbReference type="InterPro" id="IPR051010">
    <property type="entry name" value="BCAA_transport"/>
</dbReference>
<accession>A0ABV5NVW1</accession>
<gene>
    <name evidence="5" type="ORF">ACFFR3_33455</name>
</gene>
<name>A0ABV5NVW1_9ACTN</name>
<dbReference type="Proteomes" id="UP001589568">
    <property type="component" value="Unassembled WGS sequence"/>
</dbReference>
<evidence type="ECO:0000259" key="4">
    <source>
        <dbReference type="Pfam" id="PF13458"/>
    </source>
</evidence>
<evidence type="ECO:0000256" key="1">
    <source>
        <dbReference type="ARBA" id="ARBA00010062"/>
    </source>
</evidence>
<protein>
    <submittedName>
        <fullName evidence="5">ABC transporter substrate-binding protein</fullName>
    </submittedName>
</protein>
<dbReference type="PANTHER" id="PTHR30483:SF6">
    <property type="entry name" value="PERIPLASMIC BINDING PROTEIN OF ABC TRANSPORTER FOR NATURAL AMINO ACIDS"/>
    <property type="match status" value="1"/>
</dbReference>
<dbReference type="InterPro" id="IPR028081">
    <property type="entry name" value="Leu-bd"/>
</dbReference>
<feature type="signal peptide" evidence="3">
    <location>
        <begin position="1"/>
        <end position="18"/>
    </location>
</feature>
<evidence type="ECO:0000313" key="6">
    <source>
        <dbReference type="Proteomes" id="UP001589568"/>
    </source>
</evidence>